<dbReference type="PANTHER" id="PTHR13789">
    <property type="entry name" value="MONOOXYGENASE"/>
    <property type="match status" value="1"/>
</dbReference>
<dbReference type="Proteomes" id="UP000598146">
    <property type="component" value="Unassembled WGS sequence"/>
</dbReference>
<dbReference type="GO" id="GO:0071949">
    <property type="term" value="F:FAD binding"/>
    <property type="evidence" value="ECO:0007669"/>
    <property type="project" value="InterPro"/>
</dbReference>
<reference evidence="4" key="1">
    <citation type="submission" date="2020-11" db="EMBL/GenBank/DDBJ databases">
        <title>Isolation and identification of active actinomycetes.</title>
        <authorList>
            <person name="Sun X."/>
        </authorList>
    </citation>
    <scope>NUCLEOTIDE SEQUENCE</scope>
    <source>
        <strain evidence="4">NEAU-A11</strain>
    </source>
</reference>
<evidence type="ECO:0000313" key="4">
    <source>
        <dbReference type="EMBL" id="MBG0561926.1"/>
    </source>
</evidence>
<evidence type="ECO:0000256" key="1">
    <source>
        <dbReference type="ARBA" id="ARBA00023002"/>
    </source>
</evidence>
<evidence type="ECO:0000256" key="2">
    <source>
        <dbReference type="ARBA" id="ARBA00023033"/>
    </source>
</evidence>
<gene>
    <name evidence="4" type="ORF">I4J89_10665</name>
</gene>
<dbReference type="InterPro" id="IPR002938">
    <property type="entry name" value="FAD-bd"/>
</dbReference>
<keyword evidence="5" id="KW-1185">Reference proteome</keyword>
<dbReference type="AlphaFoldDB" id="A0A931C8B8"/>
<dbReference type="Pfam" id="PF01494">
    <property type="entry name" value="FAD_binding_3"/>
    <property type="match status" value="1"/>
</dbReference>
<evidence type="ECO:0000259" key="3">
    <source>
        <dbReference type="Pfam" id="PF01494"/>
    </source>
</evidence>
<dbReference type="PRINTS" id="PR00420">
    <property type="entry name" value="RNGMNOXGNASE"/>
</dbReference>
<dbReference type="InterPro" id="IPR050493">
    <property type="entry name" value="FAD-dep_Monooxygenase_BioMet"/>
</dbReference>
<organism evidence="4 5">
    <name type="scientific">Actinoplanes aureus</name>
    <dbReference type="NCBI Taxonomy" id="2792083"/>
    <lineage>
        <taxon>Bacteria</taxon>
        <taxon>Bacillati</taxon>
        <taxon>Actinomycetota</taxon>
        <taxon>Actinomycetes</taxon>
        <taxon>Micromonosporales</taxon>
        <taxon>Micromonosporaceae</taxon>
        <taxon>Actinoplanes</taxon>
    </lineage>
</organism>
<keyword evidence="2 4" id="KW-0503">Monooxygenase</keyword>
<feature type="domain" description="FAD-binding" evidence="3">
    <location>
        <begin position="8"/>
        <end position="345"/>
    </location>
</feature>
<evidence type="ECO:0000313" key="5">
    <source>
        <dbReference type="Proteomes" id="UP000598146"/>
    </source>
</evidence>
<accession>A0A931C8B8</accession>
<dbReference type="PANTHER" id="PTHR13789:SF309">
    <property type="entry name" value="PUTATIVE (AFU_ORTHOLOGUE AFUA_6G14510)-RELATED"/>
    <property type="match status" value="1"/>
</dbReference>
<keyword evidence="1" id="KW-0560">Oxidoreductase</keyword>
<dbReference type="GO" id="GO:0004497">
    <property type="term" value="F:monooxygenase activity"/>
    <property type="evidence" value="ECO:0007669"/>
    <property type="project" value="UniProtKB-KW"/>
</dbReference>
<dbReference type="Gene3D" id="3.50.50.60">
    <property type="entry name" value="FAD/NAD(P)-binding domain"/>
    <property type="match status" value="1"/>
</dbReference>
<proteinExistence type="predicted"/>
<comment type="caution">
    <text evidence="4">The sequence shown here is derived from an EMBL/GenBank/DDBJ whole genome shotgun (WGS) entry which is preliminary data.</text>
</comment>
<protein>
    <submittedName>
        <fullName evidence="4">FAD-dependent monooxygenase</fullName>
    </submittedName>
</protein>
<sequence>MTMKERTAVVIGGGIAGTATAIALRYAGFAPVLYEAKERGADERGAFVTLAVNGVNALRSLGMDPARVLERGFATPAIALRGASGQLLAEVPLGGPLPDGTTTTTIRRADLYAALRAEAEGHGVPIEYGARLSAATTGAGEVTAVFEDGRSASGELLVGADGLHSRTRQVLNPGGPAPHYLGLLNAGGFTAGPVVGPPPGVMQMAFGRRAFFGWAGAPDGSVWWFANPPRKRPVEPGEFSPAAWRAYLLDLFEGEPAAGFVAASDEILGPWNTRDLRRVRHWRGDRVVLVGDAAHAVAPSSGQGASMALEDAVVLGYSLLEHRALPEALAAYETVRRPRVEKVVAHGRRSSNTKVLGPVGAAIRDAVLPVVMRRLHRGGDPQAWILDHRLPGLAASR</sequence>
<dbReference type="InterPro" id="IPR036188">
    <property type="entry name" value="FAD/NAD-bd_sf"/>
</dbReference>
<dbReference type="EMBL" id="JADQTO010000004">
    <property type="protein sequence ID" value="MBG0561926.1"/>
    <property type="molecule type" value="Genomic_DNA"/>
</dbReference>
<dbReference type="SUPFAM" id="SSF51905">
    <property type="entry name" value="FAD/NAD(P)-binding domain"/>
    <property type="match status" value="1"/>
</dbReference>
<name>A0A931C8B8_9ACTN</name>